<organism evidence="1 2">
    <name type="scientific">Lentinula aff. lateritia</name>
    <dbReference type="NCBI Taxonomy" id="2804960"/>
    <lineage>
        <taxon>Eukaryota</taxon>
        <taxon>Fungi</taxon>
        <taxon>Dikarya</taxon>
        <taxon>Basidiomycota</taxon>
        <taxon>Agaricomycotina</taxon>
        <taxon>Agaricomycetes</taxon>
        <taxon>Agaricomycetidae</taxon>
        <taxon>Agaricales</taxon>
        <taxon>Marasmiineae</taxon>
        <taxon>Omphalotaceae</taxon>
        <taxon>Lentinula</taxon>
    </lineage>
</organism>
<keyword evidence="2" id="KW-1185">Reference proteome</keyword>
<dbReference type="Proteomes" id="UP001163835">
    <property type="component" value="Unassembled WGS sequence"/>
</dbReference>
<protein>
    <submittedName>
        <fullName evidence="1">Thioredoxin-like protein</fullName>
    </submittedName>
</protein>
<sequence length="164" mass="18122">MSEKTGFYSLKAEMPGNKTFDFADLEGKVVLIVNTASACGFTPQYKGLQALYDKYKDRNFTIVGFPSNQFGGQEPLDDAGVAEFCTVNHGVTFPLMKKSEVNGDNTNEVYQFLKSQKSGILGLTRIKWNFEKFLIDKQGNVVNRWASTTTPQAIDGDIAKLVSA</sequence>
<accession>A0ACC1UBH0</accession>
<proteinExistence type="predicted"/>
<dbReference type="EMBL" id="MU794976">
    <property type="protein sequence ID" value="KAJ3814102.1"/>
    <property type="molecule type" value="Genomic_DNA"/>
</dbReference>
<gene>
    <name evidence="1" type="ORF">F5876DRAFT_33744</name>
</gene>
<comment type="caution">
    <text evidence="1">The sequence shown here is derived from an EMBL/GenBank/DDBJ whole genome shotgun (WGS) entry which is preliminary data.</text>
</comment>
<name>A0ACC1UBH0_9AGAR</name>
<evidence type="ECO:0000313" key="2">
    <source>
        <dbReference type="Proteomes" id="UP001163835"/>
    </source>
</evidence>
<reference evidence="1" key="1">
    <citation type="submission" date="2022-09" db="EMBL/GenBank/DDBJ databases">
        <title>A Global Phylogenomic Analysis of the Shiitake Genus Lentinula.</title>
        <authorList>
            <consortium name="DOE Joint Genome Institute"/>
            <person name="Sierra-Patev S."/>
            <person name="Min B."/>
            <person name="Naranjo-Ortiz M."/>
            <person name="Looney B."/>
            <person name="Konkel Z."/>
            <person name="Slot J.C."/>
            <person name="Sakamoto Y."/>
            <person name="Steenwyk J.L."/>
            <person name="Rokas A."/>
            <person name="Carro J."/>
            <person name="Camarero S."/>
            <person name="Ferreira P."/>
            <person name="Molpeceres G."/>
            <person name="Ruiz-Duenas F.J."/>
            <person name="Serrano A."/>
            <person name="Henrissat B."/>
            <person name="Drula E."/>
            <person name="Hughes K.W."/>
            <person name="Mata J.L."/>
            <person name="Ishikawa N.K."/>
            <person name="Vargas-Isla R."/>
            <person name="Ushijima S."/>
            <person name="Smith C.A."/>
            <person name="Ahrendt S."/>
            <person name="Andreopoulos W."/>
            <person name="He G."/>
            <person name="Labutti K."/>
            <person name="Lipzen A."/>
            <person name="Ng V."/>
            <person name="Riley R."/>
            <person name="Sandor L."/>
            <person name="Barry K."/>
            <person name="Martinez A.T."/>
            <person name="Xiao Y."/>
            <person name="Gibbons J.G."/>
            <person name="Terashima K."/>
            <person name="Grigoriev I.V."/>
            <person name="Hibbett D.S."/>
        </authorList>
    </citation>
    <scope>NUCLEOTIDE SEQUENCE</scope>
    <source>
        <strain evidence="1">TMI1499</strain>
    </source>
</reference>
<evidence type="ECO:0000313" key="1">
    <source>
        <dbReference type="EMBL" id="KAJ3814102.1"/>
    </source>
</evidence>